<dbReference type="InterPro" id="IPR011766">
    <property type="entry name" value="TPP_enzyme_TPP-bd"/>
</dbReference>
<evidence type="ECO:0000259" key="6">
    <source>
        <dbReference type="Pfam" id="PF02776"/>
    </source>
</evidence>
<evidence type="ECO:0000259" key="4">
    <source>
        <dbReference type="Pfam" id="PF00205"/>
    </source>
</evidence>
<dbReference type="GO" id="GO:0000287">
    <property type="term" value="F:magnesium ion binding"/>
    <property type="evidence" value="ECO:0007669"/>
    <property type="project" value="InterPro"/>
</dbReference>
<dbReference type="SUPFAM" id="SSF52518">
    <property type="entry name" value="Thiamin diphosphate-binding fold (THDP-binding)"/>
    <property type="match status" value="2"/>
</dbReference>
<dbReference type="GO" id="GO:0009099">
    <property type="term" value="P:L-valine biosynthetic process"/>
    <property type="evidence" value="ECO:0007669"/>
    <property type="project" value="TreeGrafter"/>
</dbReference>
<organism evidence="7 8">
    <name type="scientific">Pseudomonas coleopterorum</name>
    <dbReference type="NCBI Taxonomy" id="1605838"/>
    <lineage>
        <taxon>Bacteria</taxon>
        <taxon>Pseudomonadati</taxon>
        <taxon>Pseudomonadota</taxon>
        <taxon>Gammaproteobacteria</taxon>
        <taxon>Pseudomonadales</taxon>
        <taxon>Pseudomonadaceae</taxon>
        <taxon>Pseudomonas</taxon>
    </lineage>
</organism>
<dbReference type="AlphaFoldDB" id="A0AAJ6M2Y1"/>
<evidence type="ECO:0000256" key="1">
    <source>
        <dbReference type="ARBA" id="ARBA00007812"/>
    </source>
</evidence>
<protein>
    <submittedName>
        <fullName evidence="7">Thiamine pyrophosphate-binding protein</fullName>
    </submittedName>
</protein>
<reference evidence="7" key="1">
    <citation type="submission" date="2023-09" db="EMBL/GenBank/DDBJ databases">
        <title>First report of Pseudomonas coleopterorum DJ13 causing leaf spot on Rhododendron pulchrum Sweet in China.</title>
        <authorList>
            <person name="Zhang Y."/>
        </authorList>
    </citation>
    <scope>NUCLEOTIDE SEQUENCE</scope>
    <source>
        <strain evidence="7">DJ13</strain>
    </source>
</reference>
<dbReference type="InterPro" id="IPR012001">
    <property type="entry name" value="Thiamin_PyroP_enz_TPP-bd_dom"/>
</dbReference>
<feature type="domain" description="Thiamine pyrophosphate enzyme N-terminal TPP-binding" evidence="6">
    <location>
        <begin position="3"/>
        <end position="117"/>
    </location>
</feature>
<evidence type="ECO:0000313" key="7">
    <source>
        <dbReference type="EMBL" id="WNC11150.1"/>
    </source>
</evidence>
<sequence>MKMSGAQAILEVLKREGVRHLFGVPGENFTPLMDALYDEPSIEFIVGRQEGGAAFMAEAYAGSGGGVGVVLGARAVGATNLSIGVHTAMENSTPMVVLLGQLDSKFRGREGFQEIDLDRMFAPLCKWAMELSDARRLPEILQRAFRLARSGRPGPVVVSLTEDALHDELEANFSTPLAVSRPRPSPDEVSALVRLLAQARRPVIVAGAGVKRAGAESLLVQFAERCAIPVMAAWRRHDVFPNGHPLYCGHLQMGTHPALVDTLRQADMLIVIGARLNEITTQNYTAVNAGQRILQIDIDDRILGKAYPIEHGVVADARQALEALLEQRFAAPSPDWAKSRRAIYEDVTGLIVEPHDDYVDNRQIIRELRAQLPDDAILTNDAGNFAGWMHTFFIFRQSNTYVGAASGAMGYGMPAAIGVQLAQPSRTVVSLSGDGGLMMTIQELETAVRLKLPVIALVFNNNMYGSIRMHQEKAHPGRVIGSDLGNPDFVLLAQAFGAQGLRVSNDAAFAQALQIALQSTGPVLIEIVCDPQRISVRQTIEQIRQSGTGQ</sequence>
<dbReference type="GO" id="GO:0009097">
    <property type="term" value="P:isoleucine biosynthetic process"/>
    <property type="evidence" value="ECO:0007669"/>
    <property type="project" value="TreeGrafter"/>
</dbReference>
<dbReference type="GO" id="GO:0005948">
    <property type="term" value="C:acetolactate synthase complex"/>
    <property type="evidence" value="ECO:0007669"/>
    <property type="project" value="TreeGrafter"/>
</dbReference>
<dbReference type="Gene3D" id="3.40.50.970">
    <property type="match status" value="2"/>
</dbReference>
<dbReference type="InterPro" id="IPR012000">
    <property type="entry name" value="Thiamin_PyroP_enz_cen_dom"/>
</dbReference>
<dbReference type="FunFam" id="3.40.50.970:FF:000007">
    <property type="entry name" value="Acetolactate synthase"/>
    <property type="match status" value="1"/>
</dbReference>
<dbReference type="Gene3D" id="3.40.50.1220">
    <property type="entry name" value="TPP-binding domain"/>
    <property type="match status" value="1"/>
</dbReference>
<dbReference type="EMBL" id="CP134081">
    <property type="protein sequence ID" value="WNC11150.1"/>
    <property type="molecule type" value="Genomic_DNA"/>
</dbReference>
<gene>
    <name evidence="7" type="ORF">RI108_06980</name>
</gene>
<dbReference type="Pfam" id="PF02775">
    <property type="entry name" value="TPP_enzyme_C"/>
    <property type="match status" value="1"/>
</dbReference>
<proteinExistence type="inferred from homology"/>
<dbReference type="PANTHER" id="PTHR18968:SF120">
    <property type="entry name" value="ACETOLACTATE SYNTHASE LARGE SUBUNIT"/>
    <property type="match status" value="1"/>
</dbReference>
<evidence type="ECO:0000256" key="2">
    <source>
        <dbReference type="ARBA" id="ARBA00023052"/>
    </source>
</evidence>
<dbReference type="GO" id="GO:0030976">
    <property type="term" value="F:thiamine pyrophosphate binding"/>
    <property type="evidence" value="ECO:0007669"/>
    <property type="project" value="InterPro"/>
</dbReference>
<dbReference type="PANTHER" id="PTHR18968">
    <property type="entry name" value="THIAMINE PYROPHOSPHATE ENZYMES"/>
    <property type="match status" value="1"/>
</dbReference>
<dbReference type="PROSITE" id="PS00187">
    <property type="entry name" value="TPP_ENZYMES"/>
    <property type="match status" value="1"/>
</dbReference>
<dbReference type="Pfam" id="PF02776">
    <property type="entry name" value="TPP_enzyme_N"/>
    <property type="match status" value="1"/>
</dbReference>
<dbReference type="CDD" id="cd00568">
    <property type="entry name" value="TPP_enzymes"/>
    <property type="match status" value="1"/>
</dbReference>
<dbReference type="RefSeq" id="WP_134723324.1">
    <property type="nucleotide sequence ID" value="NZ_CP134081.1"/>
</dbReference>
<evidence type="ECO:0000313" key="8">
    <source>
        <dbReference type="Proteomes" id="UP001258207"/>
    </source>
</evidence>
<dbReference type="Pfam" id="PF00205">
    <property type="entry name" value="TPP_enzyme_M"/>
    <property type="match status" value="1"/>
</dbReference>
<dbReference type="Proteomes" id="UP001258207">
    <property type="component" value="Chromosome"/>
</dbReference>
<feature type="domain" description="Thiamine pyrophosphate enzyme central" evidence="4">
    <location>
        <begin position="190"/>
        <end position="324"/>
    </location>
</feature>
<feature type="domain" description="Thiamine pyrophosphate enzyme TPP-binding" evidence="5">
    <location>
        <begin position="381"/>
        <end position="527"/>
    </location>
</feature>
<dbReference type="GO" id="GO:0003984">
    <property type="term" value="F:acetolactate synthase activity"/>
    <property type="evidence" value="ECO:0007669"/>
    <property type="project" value="TreeGrafter"/>
</dbReference>
<dbReference type="NCBIfam" id="NF006052">
    <property type="entry name" value="PRK08199.1"/>
    <property type="match status" value="1"/>
</dbReference>
<keyword evidence="2 3" id="KW-0786">Thiamine pyrophosphate</keyword>
<evidence type="ECO:0000259" key="5">
    <source>
        <dbReference type="Pfam" id="PF02775"/>
    </source>
</evidence>
<dbReference type="InterPro" id="IPR029061">
    <property type="entry name" value="THDP-binding"/>
</dbReference>
<comment type="similarity">
    <text evidence="1 3">Belongs to the TPP enzyme family.</text>
</comment>
<dbReference type="InterPro" id="IPR029035">
    <property type="entry name" value="DHS-like_NAD/FAD-binding_dom"/>
</dbReference>
<dbReference type="InterPro" id="IPR000399">
    <property type="entry name" value="TPP-bd_CS"/>
</dbReference>
<dbReference type="CDD" id="cd07035">
    <property type="entry name" value="TPP_PYR_POX_like"/>
    <property type="match status" value="1"/>
</dbReference>
<evidence type="ECO:0000256" key="3">
    <source>
        <dbReference type="RuleBase" id="RU362132"/>
    </source>
</evidence>
<dbReference type="SUPFAM" id="SSF52467">
    <property type="entry name" value="DHS-like NAD/FAD-binding domain"/>
    <property type="match status" value="1"/>
</dbReference>
<accession>A0AAJ6M2Y1</accession>
<name>A0AAJ6M2Y1_9PSED</name>
<dbReference type="GO" id="GO:0050660">
    <property type="term" value="F:flavin adenine dinucleotide binding"/>
    <property type="evidence" value="ECO:0007669"/>
    <property type="project" value="TreeGrafter"/>
</dbReference>
<dbReference type="InterPro" id="IPR045229">
    <property type="entry name" value="TPP_enz"/>
</dbReference>